<evidence type="ECO:0000256" key="1">
    <source>
        <dbReference type="SAM" id="MobiDB-lite"/>
    </source>
</evidence>
<dbReference type="EMBL" id="JBBPBK010000015">
    <property type="protein sequence ID" value="KAK9269730.1"/>
    <property type="molecule type" value="Genomic_DNA"/>
</dbReference>
<dbReference type="Proteomes" id="UP001415857">
    <property type="component" value="Unassembled WGS sequence"/>
</dbReference>
<name>A0AAP0R5J7_LIQFO</name>
<dbReference type="AlphaFoldDB" id="A0AAP0R5J7"/>
<protein>
    <submittedName>
        <fullName evidence="2">Uncharacterized protein</fullName>
    </submittedName>
</protein>
<dbReference type="PANTHER" id="PTHR15725">
    <property type="entry name" value="ZN-FINGER, C-X8-C-X5-C-X3-H TYPE-CONTAINING"/>
    <property type="match status" value="1"/>
</dbReference>
<gene>
    <name evidence="2" type="ORF">L1049_001508</name>
</gene>
<accession>A0AAP0R5J7</accession>
<organism evidence="2 3">
    <name type="scientific">Liquidambar formosana</name>
    <name type="common">Formosan gum</name>
    <dbReference type="NCBI Taxonomy" id="63359"/>
    <lineage>
        <taxon>Eukaryota</taxon>
        <taxon>Viridiplantae</taxon>
        <taxon>Streptophyta</taxon>
        <taxon>Embryophyta</taxon>
        <taxon>Tracheophyta</taxon>
        <taxon>Spermatophyta</taxon>
        <taxon>Magnoliopsida</taxon>
        <taxon>eudicotyledons</taxon>
        <taxon>Gunneridae</taxon>
        <taxon>Pentapetalae</taxon>
        <taxon>Saxifragales</taxon>
        <taxon>Altingiaceae</taxon>
        <taxon>Liquidambar</taxon>
    </lineage>
</organism>
<evidence type="ECO:0000313" key="3">
    <source>
        <dbReference type="Proteomes" id="UP001415857"/>
    </source>
</evidence>
<reference evidence="2 3" key="1">
    <citation type="journal article" date="2024" name="Plant J.">
        <title>Genome sequences and population genomics reveal climatic adaptation and genomic divergence between two closely related sweetgum species.</title>
        <authorList>
            <person name="Xu W.Q."/>
            <person name="Ren C.Q."/>
            <person name="Zhang X.Y."/>
            <person name="Comes H.P."/>
            <person name="Liu X.H."/>
            <person name="Li Y.G."/>
            <person name="Kettle C.J."/>
            <person name="Jalonen R."/>
            <person name="Gaisberger H."/>
            <person name="Ma Y.Z."/>
            <person name="Qiu Y.X."/>
        </authorList>
    </citation>
    <scope>NUCLEOTIDE SEQUENCE [LARGE SCALE GENOMIC DNA]</scope>
    <source>
        <strain evidence="2">Hangzhou</strain>
    </source>
</reference>
<dbReference type="PANTHER" id="PTHR15725:SF0">
    <property type="entry name" value="ZINC FINGER CCCH DOMAIN-CONTAINING PROTEIN 32-LIKE"/>
    <property type="match status" value="1"/>
</dbReference>
<keyword evidence="3" id="KW-1185">Reference proteome</keyword>
<sequence>MALDREGRDLNCHFFGYDYEDPVEYDPTYPDAGIFYERRTHDSYHCLEDEHDLDYVRKVPGRSREMMSPGCSREMMSDCIFPRKRKFFPTELAANGRSGVDLRDCLRKRRAIDGHPVTCFSRRHDSSRLIGRIQERPRQHGTRRLHGRLVSEVGSNTIEALGENETLRNGVNRRGRFRYSQINRSRQHYKEKRQAKQRLLSSDISRKHVSRVRRTTQESALFTGPKTLAQIKEEKGKTRENGDCFGEMGHSSRSTSEDFQGPKPLSEILKDKRRLCSVIDGSISSR</sequence>
<dbReference type="GO" id="GO:0003729">
    <property type="term" value="F:mRNA binding"/>
    <property type="evidence" value="ECO:0007669"/>
    <property type="project" value="TreeGrafter"/>
</dbReference>
<proteinExistence type="predicted"/>
<feature type="region of interest" description="Disordered" evidence="1">
    <location>
        <begin position="234"/>
        <end position="266"/>
    </location>
</feature>
<evidence type="ECO:0000313" key="2">
    <source>
        <dbReference type="EMBL" id="KAK9269730.1"/>
    </source>
</evidence>
<comment type="caution">
    <text evidence="2">The sequence shown here is derived from an EMBL/GenBank/DDBJ whole genome shotgun (WGS) entry which is preliminary data.</text>
</comment>